<sequence length="263" mass="28679">MPFSATNSRNAGKTSFNTGLYINGKFVEGSDKNTIKKVAEATFKDVDVAVAAAHQAFKTTWGLNMGGAGRSRLLAKLAQFMEEHQLELTALEALDSDTFSSFTWAMDVDTTFAIGTIRYYAGWADKIHGQVVEIIPWNFPKLMMSWKLGPALATGNCIVMKPSESTPLPAIHMSKLIHEARFPPRTFNFLTGYGDIVGAAISNHMKIDKVAFTGGTLVGRKIMEVTAKSNLKDITLELGGKSRNITFNDADVDQVVSWAAHGI</sequence>
<dbReference type="AlphaFoldDB" id="A0A9W9AZ64"/>
<dbReference type="SUPFAM" id="SSF53720">
    <property type="entry name" value="ALDH-like"/>
    <property type="match status" value="1"/>
</dbReference>
<dbReference type="Gene3D" id="3.40.309.10">
    <property type="entry name" value="Aldehyde Dehydrogenase, Chain A, domain 2"/>
    <property type="match status" value="1"/>
</dbReference>
<dbReference type="InterPro" id="IPR015590">
    <property type="entry name" value="Aldehyde_DH_dom"/>
</dbReference>
<dbReference type="GO" id="GO:0016620">
    <property type="term" value="F:oxidoreductase activity, acting on the aldehyde or oxo group of donors, NAD or NADP as acceptor"/>
    <property type="evidence" value="ECO:0007669"/>
    <property type="project" value="InterPro"/>
</dbReference>
<dbReference type="Proteomes" id="UP001150238">
    <property type="component" value="Unassembled WGS sequence"/>
</dbReference>
<evidence type="ECO:0000259" key="2">
    <source>
        <dbReference type="Pfam" id="PF00171"/>
    </source>
</evidence>
<proteinExistence type="inferred from homology"/>
<reference evidence="3" key="1">
    <citation type="submission" date="2022-08" db="EMBL/GenBank/DDBJ databases">
        <authorList>
            <consortium name="DOE Joint Genome Institute"/>
            <person name="Min B."/>
            <person name="Riley R."/>
            <person name="Sierra-Patev S."/>
            <person name="Naranjo-Ortiz M."/>
            <person name="Looney B."/>
            <person name="Konkel Z."/>
            <person name="Slot J.C."/>
            <person name="Sakamoto Y."/>
            <person name="Steenwyk J.L."/>
            <person name="Rokas A."/>
            <person name="Carro J."/>
            <person name="Camarero S."/>
            <person name="Ferreira P."/>
            <person name="Molpeceres G."/>
            <person name="Ruiz-Duenas F.J."/>
            <person name="Serrano A."/>
            <person name="Henrissat B."/>
            <person name="Drula E."/>
            <person name="Hughes K.W."/>
            <person name="Mata J.L."/>
            <person name="Ishikawa N.K."/>
            <person name="Vargas-Isla R."/>
            <person name="Ushijima S."/>
            <person name="Smith C.A."/>
            <person name="Ahrendt S."/>
            <person name="Andreopoulos W."/>
            <person name="He G."/>
            <person name="Labutti K."/>
            <person name="Lipzen A."/>
            <person name="Ng V."/>
            <person name="Sandor L."/>
            <person name="Barry K."/>
            <person name="Martinez A.T."/>
            <person name="Xiao Y."/>
            <person name="Gibbons J.G."/>
            <person name="Terashima K."/>
            <person name="Hibbett D.S."/>
            <person name="Grigoriev I.V."/>
        </authorList>
    </citation>
    <scope>NUCLEOTIDE SEQUENCE</scope>
    <source>
        <strain evidence="3">Sp2 HRB7682 ss15</strain>
    </source>
</reference>
<dbReference type="FunFam" id="3.40.605.10:FF:000050">
    <property type="entry name" value="Aldehyde dehydrogenase, mitochondrial"/>
    <property type="match status" value="1"/>
</dbReference>
<comment type="similarity">
    <text evidence="1">Belongs to the aldehyde dehydrogenase family.</text>
</comment>
<accession>A0A9W9AZ64</accession>
<evidence type="ECO:0000313" key="4">
    <source>
        <dbReference type="Proteomes" id="UP001150238"/>
    </source>
</evidence>
<gene>
    <name evidence="3" type="ORF">C8J55DRAFT_533443</name>
</gene>
<dbReference type="EMBL" id="JANVFS010000003">
    <property type="protein sequence ID" value="KAJ4493958.1"/>
    <property type="molecule type" value="Genomic_DNA"/>
</dbReference>
<evidence type="ECO:0000256" key="1">
    <source>
        <dbReference type="ARBA" id="ARBA00009986"/>
    </source>
</evidence>
<dbReference type="Pfam" id="PF00171">
    <property type="entry name" value="Aldedh"/>
    <property type="match status" value="1"/>
</dbReference>
<evidence type="ECO:0000313" key="3">
    <source>
        <dbReference type="EMBL" id="KAJ4493958.1"/>
    </source>
</evidence>
<protein>
    <submittedName>
        <fullName evidence="3">Aldehyde/histidinol dehydrogenase</fullName>
    </submittedName>
</protein>
<dbReference type="InterPro" id="IPR016161">
    <property type="entry name" value="Ald_DH/histidinol_DH"/>
</dbReference>
<organism evidence="3 4">
    <name type="scientific">Lentinula lateritia</name>
    <dbReference type="NCBI Taxonomy" id="40482"/>
    <lineage>
        <taxon>Eukaryota</taxon>
        <taxon>Fungi</taxon>
        <taxon>Dikarya</taxon>
        <taxon>Basidiomycota</taxon>
        <taxon>Agaricomycotina</taxon>
        <taxon>Agaricomycetes</taxon>
        <taxon>Agaricomycetidae</taxon>
        <taxon>Agaricales</taxon>
        <taxon>Marasmiineae</taxon>
        <taxon>Omphalotaceae</taxon>
        <taxon>Lentinula</taxon>
    </lineage>
</organism>
<dbReference type="InterPro" id="IPR016162">
    <property type="entry name" value="Ald_DH_N"/>
</dbReference>
<dbReference type="Gene3D" id="3.40.605.10">
    <property type="entry name" value="Aldehyde Dehydrogenase, Chain A, domain 1"/>
    <property type="match status" value="2"/>
</dbReference>
<comment type="caution">
    <text evidence="3">The sequence shown here is derived from an EMBL/GenBank/DDBJ whole genome shotgun (WGS) entry which is preliminary data.</text>
</comment>
<reference evidence="3" key="2">
    <citation type="journal article" date="2023" name="Proc. Natl. Acad. Sci. U.S.A.">
        <title>A global phylogenomic analysis of the shiitake genus Lentinula.</title>
        <authorList>
            <person name="Sierra-Patev S."/>
            <person name="Min B."/>
            <person name="Naranjo-Ortiz M."/>
            <person name="Looney B."/>
            <person name="Konkel Z."/>
            <person name="Slot J.C."/>
            <person name="Sakamoto Y."/>
            <person name="Steenwyk J.L."/>
            <person name="Rokas A."/>
            <person name="Carro J."/>
            <person name="Camarero S."/>
            <person name="Ferreira P."/>
            <person name="Molpeceres G."/>
            <person name="Ruiz-Duenas F.J."/>
            <person name="Serrano A."/>
            <person name="Henrissat B."/>
            <person name="Drula E."/>
            <person name="Hughes K.W."/>
            <person name="Mata J.L."/>
            <person name="Ishikawa N.K."/>
            <person name="Vargas-Isla R."/>
            <person name="Ushijima S."/>
            <person name="Smith C.A."/>
            <person name="Donoghue J."/>
            <person name="Ahrendt S."/>
            <person name="Andreopoulos W."/>
            <person name="He G."/>
            <person name="LaButti K."/>
            <person name="Lipzen A."/>
            <person name="Ng V."/>
            <person name="Riley R."/>
            <person name="Sandor L."/>
            <person name="Barry K."/>
            <person name="Martinez A.T."/>
            <person name="Xiao Y."/>
            <person name="Gibbons J.G."/>
            <person name="Terashima K."/>
            <person name="Grigoriev I.V."/>
            <person name="Hibbett D."/>
        </authorList>
    </citation>
    <scope>NUCLEOTIDE SEQUENCE</scope>
    <source>
        <strain evidence="3">Sp2 HRB7682 ss15</strain>
    </source>
</reference>
<name>A0A9W9AZ64_9AGAR</name>
<dbReference type="PANTHER" id="PTHR11699">
    <property type="entry name" value="ALDEHYDE DEHYDROGENASE-RELATED"/>
    <property type="match status" value="1"/>
</dbReference>
<dbReference type="InterPro" id="IPR016163">
    <property type="entry name" value="Ald_DH_C"/>
</dbReference>
<feature type="domain" description="Aldehyde dehydrogenase" evidence="2">
    <location>
        <begin position="30"/>
        <end position="262"/>
    </location>
</feature>